<sequence>MAHDTTIRFTHELRMTLRELGSRRVAADLIDTVDDVYYLTCDELVTMPADARLRVKRRRTERERLQAQPPPDVIDHTWKPRTKSAKSAMSRPALRPTAMRDQPTCRRRPELSIGSELSRRRARPKC</sequence>
<organism evidence="2 3">
    <name type="scientific">Mycobacterium kansasii</name>
    <dbReference type="NCBI Taxonomy" id="1768"/>
    <lineage>
        <taxon>Bacteria</taxon>
        <taxon>Bacillati</taxon>
        <taxon>Actinomycetota</taxon>
        <taxon>Actinomycetes</taxon>
        <taxon>Mycobacteriales</taxon>
        <taxon>Mycobacteriaceae</taxon>
        <taxon>Mycobacterium</taxon>
    </lineage>
</organism>
<dbReference type="EMBL" id="AP023343">
    <property type="protein sequence ID" value="BCI88222.1"/>
    <property type="molecule type" value="Genomic_DNA"/>
</dbReference>
<evidence type="ECO:0000313" key="2">
    <source>
        <dbReference type="EMBL" id="BCI88222.1"/>
    </source>
</evidence>
<dbReference type="Proteomes" id="UP000516380">
    <property type="component" value="Chromosome"/>
</dbReference>
<evidence type="ECO:0000313" key="3">
    <source>
        <dbReference type="Proteomes" id="UP000516380"/>
    </source>
</evidence>
<dbReference type="AlphaFoldDB" id="A0A7G1IEA7"/>
<gene>
    <name evidence="2" type="ORF">NIIDMKKI_34280</name>
</gene>
<protein>
    <submittedName>
        <fullName evidence="2">Uncharacterized protein</fullName>
    </submittedName>
</protein>
<proteinExistence type="predicted"/>
<reference evidence="2 3" key="1">
    <citation type="submission" date="2020-07" db="EMBL/GenBank/DDBJ databases">
        <title>Mycobacterium kansasii (former subtype) with zoonotic potential isolated from diseased indoor pet cat, Japan.</title>
        <authorList>
            <person name="Fukano H."/>
            <person name="Terazono T."/>
            <person name="Hoshino Y."/>
        </authorList>
    </citation>
    <scope>NUCLEOTIDE SEQUENCE [LARGE SCALE GENOMIC DNA]</scope>
    <source>
        <strain evidence="2 3">Kuro-I</strain>
    </source>
</reference>
<name>A0A7G1IEA7_MYCKA</name>
<feature type="region of interest" description="Disordered" evidence="1">
    <location>
        <begin position="59"/>
        <end position="126"/>
    </location>
</feature>
<evidence type="ECO:0000256" key="1">
    <source>
        <dbReference type="SAM" id="MobiDB-lite"/>
    </source>
</evidence>
<keyword evidence="3" id="KW-1185">Reference proteome</keyword>
<accession>A0A7G1IEA7</accession>